<evidence type="ECO:0000256" key="5">
    <source>
        <dbReference type="PIRNR" id="PIRNR005096"/>
    </source>
</evidence>
<name>A0ABU9PXM1_9BURK</name>
<keyword evidence="3 5" id="KW-0413">Isomerase</keyword>
<dbReference type="InterPro" id="IPR008183">
    <property type="entry name" value="Aldose_1/G6P_1-epimerase"/>
</dbReference>
<dbReference type="PIRSF" id="PIRSF005096">
    <property type="entry name" value="GALM"/>
    <property type="match status" value="1"/>
</dbReference>
<dbReference type="InterPro" id="IPR015443">
    <property type="entry name" value="Aldose_1-epimerase"/>
</dbReference>
<reference evidence="6 7" key="1">
    <citation type="submission" date="2024-02" db="EMBL/GenBank/DDBJ databases">
        <title>Draft genome sequence of Collimonas sp. strain H4R21, an effective mineral-weathering bacterial strain isolated from the beech rhizosphere.</title>
        <authorList>
            <person name="Morin E."/>
            <person name="Uroz S."/>
            <person name="Leveau J.H.J."/>
            <person name="Kumar R."/>
            <person name="Rey M.W."/>
            <person name="Pham J."/>
        </authorList>
    </citation>
    <scope>NUCLEOTIDE SEQUENCE [LARGE SCALE GENOMIC DNA]</scope>
    <source>
        <strain evidence="6 7">H4R21</strain>
    </source>
</reference>
<evidence type="ECO:0000313" key="7">
    <source>
        <dbReference type="Proteomes" id="UP001495910"/>
    </source>
</evidence>
<dbReference type="CDD" id="cd09019">
    <property type="entry name" value="galactose_mutarotase_like"/>
    <property type="match status" value="1"/>
</dbReference>
<dbReference type="InterPro" id="IPR047215">
    <property type="entry name" value="Galactose_mutarotase-like"/>
</dbReference>
<dbReference type="GO" id="GO:0016853">
    <property type="term" value="F:isomerase activity"/>
    <property type="evidence" value="ECO:0007669"/>
    <property type="project" value="UniProtKB-KW"/>
</dbReference>
<comment type="pathway">
    <text evidence="1 5">Carbohydrate metabolism; hexose metabolism.</text>
</comment>
<keyword evidence="7" id="KW-1185">Reference proteome</keyword>
<dbReference type="Proteomes" id="UP001495910">
    <property type="component" value="Unassembled WGS sequence"/>
</dbReference>
<dbReference type="RefSeq" id="WP_092398042.1">
    <property type="nucleotide sequence ID" value="NZ_JBANDC010000010.1"/>
</dbReference>
<dbReference type="EC" id="5.1.3.3" evidence="5"/>
<organism evidence="6 7">
    <name type="scientific">Collimonas rhizosphaerae</name>
    <dbReference type="NCBI Taxonomy" id="3126357"/>
    <lineage>
        <taxon>Bacteria</taxon>
        <taxon>Pseudomonadati</taxon>
        <taxon>Pseudomonadota</taxon>
        <taxon>Betaproteobacteria</taxon>
        <taxon>Burkholderiales</taxon>
        <taxon>Oxalobacteraceae</taxon>
        <taxon>Collimonas</taxon>
    </lineage>
</organism>
<dbReference type="InterPro" id="IPR014718">
    <property type="entry name" value="GH-type_carb-bd"/>
</dbReference>
<accession>A0ABU9PXM1</accession>
<evidence type="ECO:0000313" key="6">
    <source>
        <dbReference type="EMBL" id="MEM4988746.1"/>
    </source>
</evidence>
<evidence type="ECO:0000256" key="3">
    <source>
        <dbReference type="ARBA" id="ARBA00023235"/>
    </source>
</evidence>
<gene>
    <name evidence="6" type="ORF">V8G57_15240</name>
</gene>
<keyword evidence="4 5" id="KW-0119">Carbohydrate metabolism</keyword>
<dbReference type="PANTHER" id="PTHR10091">
    <property type="entry name" value="ALDOSE-1-EPIMERASE"/>
    <property type="match status" value="1"/>
</dbReference>
<dbReference type="NCBIfam" id="NF008277">
    <property type="entry name" value="PRK11055.1"/>
    <property type="match status" value="1"/>
</dbReference>
<sequence length="355" mass="38329">MTPTSITSTAADHGVTLYTLRNAHDMRILISDHGATLVSWWAPDRYGRVADILLGYPDESGYQANPSYFGSLVGRWGNRIAKGRFTVDGAEYLVDRNNGDNHLHGGDTGFHLAQWRAEPGPDGLRLTLESPDGDGGYPGNVQVSVLYSLDDSGRLSIDYSAASDAPTPLNLTSHGYFNLNGGGSDIYDHILSIAADRYLQIDAQLIPTDAADVAGSAFDFRQPAPIGPRLAWPDTQLKLAGGFDHCYCLRPQDGAAPAPGQGRNAQPLREVATVYDPGSGRQLSVSTTENGLQFYSGNFLAGIQGRNAQPYAIHDGFCLETQAYPNQINGPDAEAVILRPGQVYRQTTIYQISVR</sequence>
<evidence type="ECO:0000256" key="2">
    <source>
        <dbReference type="ARBA" id="ARBA00006206"/>
    </source>
</evidence>
<dbReference type="InterPro" id="IPR011013">
    <property type="entry name" value="Gal_mutarotase_sf_dom"/>
</dbReference>
<evidence type="ECO:0000256" key="1">
    <source>
        <dbReference type="ARBA" id="ARBA00005028"/>
    </source>
</evidence>
<dbReference type="SUPFAM" id="SSF74650">
    <property type="entry name" value="Galactose mutarotase-like"/>
    <property type="match status" value="1"/>
</dbReference>
<dbReference type="Gene3D" id="2.70.98.10">
    <property type="match status" value="1"/>
</dbReference>
<dbReference type="EMBL" id="JBANDC010000010">
    <property type="protein sequence ID" value="MEM4988746.1"/>
    <property type="molecule type" value="Genomic_DNA"/>
</dbReference>
<evidence type="ECO:0000256" key="4">
    <source>
        <dbReference type="ARBA" id="ARBA00023277"/>
    </source>
</evidence>
<protein>
    <recommendedName>
        <fullName evidence="5">Aldose 1-epimerase</fullName>
        <ecNumber evidence="5">5.1.3.3</ecNumber>
    </recommendedName>
</protein>
<dbReference type="PANTHER" id="PTHR10091:SF0">
    <property type="entry name" value="GALACTOSE MUTAROTASE"/>
    <property type="match status" value="1"/>
</dbReference>
<comment type="catalytic activity">
    <reaction evidence="5">
        <text>alpha-D-glucose = beta-D-glucose</text>
        <dbReference type="Rhea" id="RHEA:10264"/>
        <dbReference type="ChEBI" id="CHEBI:15903"/>
        <dbReference type="ChEBI" id="CHEBI:17925"/>
        <dbReference type="EC" id="5.1.3.3"/>
    </reaction>
</comment>
<proteinExistence type="inferred from homology"/>
<comment type="similarity">
    <text evidence="2 5">Belongs to the aldose epimerase family.</text>
</comment>
<dbReference type="Pfam" id="PF01263">
    <property type="entry name" value="Aldose_epim"/>
    <property type="match status" value="1"/>
</dbReference>
<comment type="caution">
    <text evidence="6">The sequence shown here is derived from an EMBL/GenBank/DDBJ whole genome shotgun (WGS) entry which is preliminary data.</text>
</comment>